<evidence type="ECO:0000313" key="2">
    <source>
        <dbReference type="Proteomes" id="UP000193925"/>
    </source>
</evidence>
<dbReference type="Proteomes" id="UP000193925">
    <property type="component" value="Chromosome AFERRI"/>
</dbReference>
<reference evidence="1 2" key="1">
    <citation type="submission" date="2017-03" db="EMBL/GenBank/DDBJ databases">
        <authorList>
            <person name="Regsiter A."/>
            <person name="William W."/>
        </authorList>
    </citation>
    <scope>NUCLEOTIDE SEQUENCE [LARGE SCALE GENOMIC DNA]</scope>
    <source>
        <strain evidence="1">PRJEB5721</strain>
    </source>
</reference>
<evidence type="ECO:0000313" key="1">
    <source>
        <dbReference type="EMBL" id="SMH66818.1"/>
    </source>
</evidence>
<protein>
    <submittedName>
        <fullName evidence="1">Uncharacterized protein</fullName>
    </submittedName>
</protein>
<gene>
    <name evidence="1" type="ORF">AFERRI_50019</name>
</gene>
<sequence length="48" mass="5492">MGFMPGCKEILTHWETTHPTMLKGRRRAVRLLVPFVASASLPQVRSRQ</sequence>
<accession>A0ABY1MT14</accession>
<keyword evidence="2" id="KW-1185">Reference proteome</keyword>
<organism evidence="1 2">
    <name type="scientific">Acidithiobacillus ferrivorans</name>
    <dbReference type="NCBI Taxonomy" id="160808"/>
    <lineage>
        <taxon>Bacteria</taxon>
        <taxon>Pseudomonadati</taxon>
        <taxon>Pseudomonadota</taxon>
        <taxon>Acidithiobacillia</taxon>
        <taxon>Acidithiobacillales</taxon>
        <taxon>Acidithiobacillaceae</taxon>
        <taxon>Acidithiobacillus</taxon>
    </lineage>
</organism>
<dbReference type="EMBL" id="LT841305">
    <property type="protein sequence ID" value="SMH66818.1"/>
    <property type="molecule type" value="Genomic_DNA"/>
</dbReference>
<name>A0ABY1MT14_9PROT</name>
<proteinExistence type="predicted"/>